<dbReference type="OrthoDB" id="7464992at2759"/>
<dbReference type="AlphaFoldDB" id="A0A9P7GP84"/>
<protein>
    <recommendedName>
        <fullName evidence="3">Peptidase M48 domain-containing protein</fullName>
    </recommendedName>
</protein>
<evidence type="ECO:0000313" key="1">
    <source>
        <dbReference type="EMBL" id="KAG5653676.1"/>
    </source>
</evidence>
<dbReference type="Proteomes" id="UP000717328">
    <property type="component" value="Unassembled WGS sequence"/>
</dbReference>
<accession>A0A9P7GP84</accession>
<evidence type="ECO:0008006" key="3">
    <source>
        <dbReference type="Google" id="ProtNLM"/>
    </source>
</evidence>
<keyword evidence="2" id="KW-1185">Reference proteome</keyword>
<reference evidence="1" key="2">
    <citation type="submission" date="2021-10" db="EMBL/GenBank/DDBJ databases">
        <title>Phylogenomics reveals ancestral predisposition of the termite-cultivated fungus Termitomyces towards a domesticated lifestyle.</title>
        <authorList>
            <person name="Auxier B."/>
            <person name="Grum-Grzhimaylo A."/>
            <person name="Cardenas M.E."/>
            <person name="Lodge J.D."/>
            <person name="Laessoe T."/>
            <person name="Pedersen O."/>
            <person name="Smith M.E."/>
            <person name="Kuyper T.W."/>
            <person name="Franco-Molano E.A."/>
            <person name="Baroni T.J."/>
            <person name="Aanen D.K."/>
        </authorList>
    </citation>
    <scope>NUCLEOTIDE SEQUENCE</scope>
    <source>
        <strain evidence="1">D49</strain>
    </source>
</reference>
<proteinExistence type="predicted"/>
<dbReference type="EMBL" id="JABCKI010000039">
    <property type="protein sequence ID" value="KAG5653676.1"/>
    <property type="molecule type" value="Genomic_DNA"/>
</dbReference>
<sequence length="75" mass="8524">MFERLGQVEAKMSRVNLDFLQTHPSSKTRVEKLEKLLPDAYAVLAASPECAAMQERLQGFREAALAPQRDAEFWT</sequence>
<name>A0A9P7GP84_9AGAR</name>
<organism evidence="1 2">
    <name type="scientific">Sphagnurus paluster</name>
    <dbReference type="NCBI Taxonomy" id="117069"/>
    <lineage>
        <taxon>Eukaryota</taxon>
        <taxon>Fungi</taxon>
        <taxon>Dikarya</taxon>
        <taxon>Basidiomycota</taxon>
        <taxon>Agaricomycotina</taxon>
        <taxon>Agaricomycetes</taxon>
        <taxon>Agaricomycetidae</taxon>
        <taxon>Agaricales</taxon>
        <taxon>Tricholomatineae</taxon>
        <taxon>Lyophyllaceae</taxon>
        <taxon>Sphagnurus</taxon>
    </lineage>
</organism>
<gene>
    <name evidence="1" type="ORF">H0H81_011428</name>
</gene>
<comment type="caution">
    <text evidence="1">The sequence shown here is derived from an EMBL/GenBank/DDBJ whole genome shotgun (WGS) entry which is preliminary data.</text>
</comment>
<evidence type="ECO:0000313" key="2">
    <source>
        <dbReference type="Proteomes" id="UP000717328"/>
    </source>
</evidence>
<reference evidence="1" key="1">
    <citation type="submission" date="2021-02" db="EMBL/GenBank/DDBJ databases">
        <authorList>
            <person name="Nieuwenhuis M."/>
            <person name="Van De Peppel L.J.J."/>
        </authorList>
    </citation>
    <scope>NUCLEOTIDE SEQUENCE</scope>
    <source>
        <strain evidence="1">D49</strain>
    </source>
</reference>